<protein>
    <submittedName>
        <fullName evidence="1">Uncharacterized protein</fullName>
    </submittedName>
</protein>
<gene>
    <name evidence="1" type="ORF">mMyoMyo1_009407</name>
</gene>
<name>A0A7J7SSH8_MYOMY</name>
<proteinExistence type="predicted"/>
<accession>A0A7J7SSH8</accession>
<evidence type="ECO:0000313" key="2">
    <source>
        <dbReference type="Proteomes" id="UP000527355"/>
    </source>
</evidence>
<sequence>MPTPACGCPPLGPLLWWGKVTPSQERIRFCFLVSRSAHVTPPPPVPPSAPSSSALPTGRLEPAAARKCRLGSAGTEGVKEQRVCDLIVLTACFPGTLEFPALPTQTQGAQPYFWALLTPTCPPGEALLGGSPSLGFLCLWDFPPPQIGWLFTCHSPGSPPEALCVPVPQPQDSDCPS</sequence>
<reference evidence="1 2" key="1">
    <citation type="journal article" date="2020" name="Nature">
        <title>Six reference-quality genomes reveal evolution of bat adaptations.</title>
        <authorList>
            <person name="Jebb D."/>
            <person name="Huang Z."/>
            <person name="Pippel M."/>
            <person name="Hughes G.M."/>
            <person name="Lavrichenko K."/>
            <person name="Devanna P."/>
            <person name="Winkler S."/>
            <person name="Jermiin L.S."/>
            <person name="Skirmuntt E.C."/>
            <person name="Katzourakis A."/>
            <person name="Burkitt-Gray L."/>
            <person name="Ray D.A."/>
            <person name="Sullivan K.A.M."/>
            <person name="Roscito J.G."/>
            <person name="Kirilenko B.M."/>
            <person name="Davalos L.M."/>
            <person name="Corthals A.P."/>
            <person name="Power M.L."/>
            <person name="Jones G."/>
            <person name="Ransome R.D."/>
            <person name="Dechmann D.K.N."/>
            <person name="Locatelli A.G."/>
            <person name="Puechmaille S.J."/>
            <person name="Fedrigo O."/>
            <person name="Jarvis E.D."/>
            <person name="Hiller M."/>
            <person name="Vernes S.C."/>
            <person name="Myers E.W."/>
            <person name="Teeling E.C."/>
        </authorList>
    </citation>
    <scope>NUCLEOTIDE SEQUENCE [LARGE SCALE GENOMIC DNA]</scope>
    <source>
        <strain evidence="1">MMyoMyo1</strain>
        <tissue evidence="1">Flight muscle</tissue>
    </source>
</reference>
<evidence type="ECO:0000313" key="1">
    <source>
        <dbReference type="EMBL" id="KAF6291037.1"/>
    </source>
</evidence>
<organism evidence="1 2">
    <name type="scientific">Myotis myotis</name>
    <name type="common">Greater mouse-eared bat</name>
    <name type="synonym">Vespertilio myotis</name>
    <dbReference type="NCBI Taxonomy" id="51298"/>
    <lineage>
        <taxon>Eukaryota</taxon>
        <taxon>Metazoa</taxon>
        <taxon>Chordata</taxon>
        <taxon>Craniata</taxon>
        <taxon>Vertebrata</taxon>
        <taxon>Euteleostomi</taxon>
        <taxon>Mammalia</taxon>
        <taxon>Eutheria</taxon>
        <taxon>Laurasiatheria</taxon>
        <taxon>Chiroptera</taxon>
        <taxon>Yangochiroptera</taxon>
        <taxon>Vespertilionidae</taxon>
        <taxon>Myotis</taxon>
    </lineage>
</organism>
<dbReference type="EMBL" id="JABWUV010000018">
    <property type="protein sequence ID" value="KAF6291037.1"/>
    <property type="molecule type" value="Genomic_DNA"/>
</dbReference>
<keyword evidence="2" id="KW-1185">Reference proteome</keyword>
<comment type="caution">
    <text evidence="1">The sequence shown here is derived from an EMBL/GenBank/DDBJ whole genome shotgun (WGS) entry which is preliminary data.</text>
</comment>
<dbReference type="AlphaFoldDB" id="A0A7J7SSH8"/>
<dbReference type="Proteomes" id="UP000527355">
    <property type="component" value="Unassembled WGS sequence"/>
</dbReference>